<evidence type="ECO:0008006" key="4">
    <source>
        <dbReference type="Google" id="ProtNLM"/>
    </source>
</evidence>
<dbReference type="Proteomes" id="UP001370758">
    <property type="component" value="Unassembled WGS sequence"/>
</dbReference>
<sequence>MAPAVDIDHISSGALPDTASPEQERFGTQLEAEQVKRLRGYIVGGESTTKRPAVIKFKVSWKLCSRVPADGLVSERFEAEYSNGIAFAITPTILLTARHIFRSPTARDVLKHYPKMKKISREIEAGIKFDEWVISSIKWCTDDSDAGYELCKTIVLGSDFVALRSLKKEHHHLALAADEPGQHCWSIQMNEDTEPQFRAGTWNWRVTGVKGVTTCFVGDRYSGSPLVNVKGHAIGIVTHTTGGSEDPVLGHFSGSPFLLKYVHECLPEVGELKPGVIEEELLSDIFLYWAVTGSLKDYTRALSLDDPDSDKSDPAPKRQRKHTEIRKIESTIRRPKKSG</sequence>
<evidence type="ECO:0000313" key="2">
    <source>
        <dbReference type="EMBL" id="KAK6496658.1"/>
    </source>
</evidence>
<feature type="region of interest" description="Disordered" evidence="1">
    <location>
        <begin position="302"/>
        <end position="339"/>
    </location>
</feature>
<accession>A0AAV9VU10</accession>
<evidence type="ECO:0000313" key="3">
    <source>
        <dbReference type="Proteomes" id="UP001370758"/>
    </source>
</evidence>
<name>A0AAV9VU10_9PEZI</name>
<feature type="region of interest" description="Disordered" evidence="1">
    <location>
        <begin position="1"/>
        <end position="25"/>
    </location>
</feature>
<keyword evidence="3" id="KW-1185">Reference proteome</keyword>
<dbReference type="EMBL" id="JAVHJL010000010">
    <property type="protein sequence ID" value="KAK6496658.1"/>
    <property type="molecule type" value="Genomic_DNA"/>
</dbReference>
<dbReference type="AlphaFoldDB" id="A0AAV9VU10"/>
<gene>
    <name evidence="2" type="ORF">TWF481_001648</name>
</gene>
<protein>
    <recommendedName>
        <fullName evidence="4">Serine protease</fullName>
    </recommendedName>
</protein>
<comment type="caution">
    <text evidence="2">The sequence shown here is derived from an EMBL/GenBank/DDBJ whole genome shotgun (WGS) entry which is preliminary data.</text>
</comment>
<evidence type="ECO:0000256" key="1">
    <source>
        <dbReference type="SAM" id="MobiDB-lite"/>
    </source>
</evidence>
<reference evidence="2 3" key="1">
    <citation type="submission" date="2023-08" db="EMBL/GenBank/DDBJ databases">
        <authorList>
            <person name="Palmer J.M."/>
        </authorList>
    </citation>
    <scope>NUCLEOTIDE SEQUENCE [LARGE SCALE GENOMIC DNA]</scope>
    <source>
        <strain evidence="2 3">TWF481</strain>
    </source>
</reference>
<proteinExistence type="predicted"/>
<dbReference type="InterPro" id="IPR009003">
    <property type="entry name" value="Peptidase_S1_PA"/>
</dbReference>
<dbReference type="SUPFAM" id="SSF50494">
    <property type="entry name" value="Trypsin-like serine proteases"/>
    <property type="match status" value="1"/>
</dbReference>
<organism evidence="2 3">
    <name type="scientific">Arthrobotrys musiformis</name>
    <dbReference type="NCBI Taxonomy" id="47236"/>
    <lineage>
        <taxon>Eukaryota</taxon>
        <taxon>Fungi</taxon>
        <taxon>Dikarya</taxon>
        <taxon>Ascomycota</taxon>
        <taxon>Pezizomycotina</taxon>
        <taxon>Orbiliomycetes</taxon>
        <taxon>Orbiliales</taxon>
        <taxon>Orbiliaceae</taxon>
        <taxon>Arthrobotrys</taxon>
    </lineage>
</organism>